<feature type="chain" id="PRO_5004844138" description="DUF1793-domain-containing protein" evidence="1">
    <location>
        <begin position="30"/>
        <end position="625"/>
    </location>
</feature>
<dbReference type="STRING" id="747525.W4JX34"/>
<gene>
    <name evidence="4" type="ORF">HETIRDRAFT_480082</name>
</gene>
<evidence type="ECO:0000259" key="3">
    <source>
        <dbReference type="Pfam" id="PF17168"/>
    </source>
</evidence>
<dbReference type="KEGG" id="hir:HETIRDRAFT_480082"/>
<evidence type="ECO:0000256" key="1">
    <source>
        <dbReference type="SAM" id="SignalP"/>
    </source>
</evidence>
<keyword evidence="5" id="KW-1185">Reference proteome</keyword>
<evidence type="ECO:0008006" key="6">
    <source>
        <dbReference type="Google" id="ProtNLM"/>
    </source>
</evidence>
<dbReference type="EMBL" id="KI925463">
    <property type="protein sequence ID" value="ETW77436.1"/>
    <property type="molecule type" value="Genomic_DNA"/>
</dbReference>
<keyword evidence="1" id="KW-0732">Signal</keyword>
<dbReference type="GeneID" id="20677893"/>
<protein>
    <recommendedName>
        <fullName evidence="6">DUF1793-domain-containing protein</fullName>
    </recommendedName>
</protein>
<dbReference type="InParanoid" id="W4JX34"/>
<dbReference type="HOGENOM" id="CLU_008020_3_0_1"/>
<dbReference type="SUPFAM" id="SSF48208">
    <property type="entry name" value="Six-hairpin glycosidases"/>
    <property type="match status" value="1"/>
</dbReference>
<dbReference type="GO" id="GO:0005975">
    <property type="term" value="P:carbohydrate metabolic process"/>
    <property type="evidence" value="ECO:0007669"/>
    <property type="project" value="InterPro"/>
</dbReference>
<dbReference type="InterPro" id="IPR033433">
    <property type="entry name" value="GtaA_N"/>
</dbReference>
<feature type="domain" description="Glutaminase A N-terminal" evidence="3">
    <location>
        <begin position="108"/>
        <end position="340"/>
    </location>
</feature>
<evidence type="ECO:0000259" key="2">
    <source>
        <dbReference type="Pfam" id="PF16335"/>
    </source>
</evidence>
<reference evidence="4 5" key="1">
    <citation type="journal article" date="2012" name="New Phytol.">
        <title>Insight into trade-off between wood decay and parasitism from the genome of a fungal forest pathogen.</title>
        <authorList>
            <person name="Olson A."/>
            <person name="Aerts A."/>
            <person name="Asiegbu F."/>
            <person name="Belbahri L."/>
            <person name="Bouzid O."/>
            <person name="Broberg A."/>
            <person name="Canback B."/>
            <person name="Coutinho P.M."/>
            <person name="Cullen D."/>
            <person name="Dalman K."/>
            <person name="Deflorio G."/>
            <person name="van Diepen L.T."/>
            <person name="Dunand C."/>
            <person name="Duplessis S."/>
            <person name="Durling M."/>
            <person name="Gonthier P."/>
            <person name="Grimwood J."/>
            <person name="Fossdal C.G."/>
            <person name="Hansson D."/>
            <person name="Henrissat B."/>
            <person name="Hietala A."/>
            <person name="Himmelstrand K."/>
            <person name="Hoffmeister D."/>
            <person name="Hogberg N."/>
            <person name="James T.Y."/>
            <person name="Karlsson M."/>
            <person name="Kohler A."/>
            <person name="Kues U."/>
            <person name="Lee Y.H."/>
            <person name="Lin Y.C."/>
            <person name="Lind M."/>
            <person name="Lindquist E."/>
            <person name="Lombard V."/>
            <person name="Lucas S."/>
            <person name="Lunden K."/>
            <person name="Morin E."/>
            <person name="Murat C."/>
            <person name="Park J."/>
            <person name="Raffaello T."/>
            <person name="Rouze P."/>
            <person name="Salamov A."/>
            <person name="Schmutz J."/>
            <person name="Solheim H."/>
            <person name="Stahlberg J."/>
            <person name="Velez H."/>
            <person name="de Vries R.P."/>
            <person name="Wiebenga A."/>
            <person name="Woodward S."/>
            <person name="Yakovlev I."/>
            <person name="Garbelotto M."/>
            <person name="Martin F."/>
            <person name="Grigoriev I.V."/>
            <person name="Stenlid J."/>
        </authorList>
    </citation>
    <scope>NUCLEOTIDE SEQUENCE [LARGE SCALE GENOMIC DNA]</scope>
    <source>
        <strain evidence="4 5">TC 32-1</strain>
    </source>
</reference>
<proteinExistence type="predicted"/>
<dbReference type="PANTHER" id="PTHR31987">
    <property type="entry name" value="GLUTAMINASE A-RELATED"/>
    <property type="match status" value="1"/>
</dbReference>
<dbReference type="AlphaFoldDB" id="W4JX34"/>
<organism evidence="4 5">
    <name type="scientific">Heterobasidion irregulare (strain TC 32-1)</name>
    <dbReference type="NCBI Taxonomy" id="747525"/>
    <lineage>
        <taxon>Eukaryota</taxon>
        <taxon>Fungi</taxon>
        <taxon>Dikarya</taxon>
        <taxon>Basidiomycota</taxon>
        <taxon>Agaricomycotina</taxon>
        <taxon>Agaricomycetes</taxon>
        <taxon>Russulales</taxon>
        <taxon>Bondarzewiaceae</taxon>
        <taxon>Heterobasidion</taxon>
        <taxon>Heterobasidion annosum species complex</taxon>
    </lineage>
</organism>
<dbReference type="Pfam" id="PF16335">
    <property type="entry name" value="GtaA_6_Hairpin"/>
    <property type="match status" value="1"/>
</dbReference>
<name>W4JX34_HETIT</name>
<feature type="domain" description="Glutaminase A central" evidence="2">
    <location>
        <begin position="347"/>
        <end position="549"/>
    </location>
</feature>
<dbReference type="InterPro" id="IPR032514">
    <property type="entry name" value="GtaA_central"/>
</dbReference>
<dbReference type="Pfam" id="PF17168">
    <property type="entry name" value="DUF5127"/>
    <property type="match status" value="1"/>
</dbReference>
<feature type="signal peptide" evidence="1">
    <location>
        <begin position="1"/>
        <end position="29"/>
    </location>
</feature>
<evidence type="ECO:0000313" key="5">
    <source>
        <dbReference type="Proteomes" id="UP000030671"/>
    </source>
</evidence>
<dbReference type="PANTHER" id="PTHR31987:SF1">
    <property type="entry name" value="GLUTAMINASE A"/>
    <property type="match status" value="1"/>
</dbReference>
<dbReference type="OrthoDB" id="3918848at2759"/>
<dbReference type="eggNOG" id="ENOG502SHJG">
    <property type="taxonomic scope" value="Eukaryota"/>
</dbReference>
<evidence type="ECO:0000313" key="4">
    <source>
        <dbReference type="EMBL" id="ETW77436.1"/>
    </source>
</evidence>
<accession>W4JX34</accession>
<dbReference type="Proteomes" id="UP000030671">
    <property type="component" value="Unassembled WGS sequence"/>
</dbReference>
<sequence>MFATLLLPHVLVSALLLCVLPCFSALASAQQTFFPPEWPLAVRSPYLSSWEAATKGSQPPYNWPKTSTEAILGWQGLVNIDGVSYNWLGDDLGTGNSTNLTNVLITPTRTVLSMTANTVDFNITFLSPIEASSPNDFVRQSIPFSYIYFEATSRDGNSHSIQVYSDISAEWSSGNRNDQVQWTTTTNNANSVYHSVNLISQTQFEEEFGQAEWGTLYYGIKQGSSITYRTSDASSRNLFRSQGKLDDSQDNKFRAINNSFPVFALSQDLGTIKSTSEPVVWMVGYSRDPAIRYIDLSNVAQDRSLYFQSAYSSLDDVISAFATDFSNAWGRAEQLDARLISAANAISSDYADLLSIAARQVYGATELTIAKGSDGQFNKSDVMMFMRNIGGGDINPVEILYQAFPMFMYLDPTLGAPLLEPLLRFQDSSKYQNPYAAQDVGANYPIAQGDSDGHPQRVEQTANMIIMAAALARTTGDGSLINRYYPLFVKWTDFLSSSTLFLTSESSADLDTTANQTNLAVKGIIAIKAMSDLSSALGHGDDATRYAHLTSPASGIHSRSVLEACRICSAHMVTPAPSRLAIICMRTNGSELISSTLPYMMPKRTSSTSIWDRHNSDFPSTALTL</sequence>
<dbReference type="InterPro" id="IPR052743">
    <property type="entry name" value="Glutaminase_GtaA"/>
</dbReference>
<dbReference type="RefSeq" id="XP_009550941.1">
    <property type="nucleotide sequence ID" value="XM_009552646.1"/>
</dbReference>
<dbReference type="InterPro" id="IPR008928">
    <property type="entry name" value="6-hairpin_glycosidase_sf"/>
</dbReference>